<dbReference type="EMBL" id="HBEQ01004331">
    <property type="protein sequence ID" value="CAD8515977.1"/>
    <property type="molecule type" value="Transcribed_RNA"/>
</dbReference>
<evidence type="ECO:0000256" key="1">
    <source>
        <dbReference type="ARBA" id="ARBA00004141"/>
    </source>
</evidence>
<dbReference type="GO" id="GO:0016020">
    <property type="term" value="C:membrane"/>
    <property type="evidence" value="ECO:0007669"/>
    <property type="project" value="UniProtKB-SubCell"/>
</dbReference>
<evidence type="ECO:0000256" key="2">
    <source>
        <dbReference type="ARBA" id="ARBA00022679"/>
    </source>
</evidence>
<reference evidence="11" key="1">
    <citation type="submission" date="2021-01" db="EMBL/GenBank/DDBJ databases">
        <authorList>
            <person name="Corre E."/>
            <person name="Pelletier E."/>
            <person name="Niang G."/>
            <person name="Scheremetjew M."/>
            <person name="Finn R."/>
            <person name="Kale V."/>
            <person name="Holt S."/>
            <person name="Cochrane G."/>
            <person name="Meng A."/>
            <person name="Brown T."/>
            <person name="Cohen L."/>
        </authorList>
    </citation>
    <scope>NUCLEOTIDE SEQUENCE</scope>
    <source>
        <strain evidence="11">CCMP1723</strain>
    </source>
</reference>
<keyword evidence="4" id="KW-0479">Metal-binding</keyword>
<dbReference type="GO" id="GO:0016740">
    <property type="term" value="F:transferase activity"/>
    <property type="evidence" value="ECO:0007669"/>
    <property type="project" value="UniProtKB-KW"/>
</dbReference>
<evidence type="ECO:0000259" key="10">
    <source>
        <dbReference type="PROSITE" id="PS51292"/>
    </source>
</evidence>
<dbReference type="CDD" id="cd16495">
    <property type="entry name" value="RING_CH-C4HC3_MARCH"/>
    <property type="match status" value="1"/>
</dbReference>
<accession>A0A7S0IAJ2</accession>
<evidence type="ECO:0000313" key="11">
    <source>
        <dbReference type="EMBL" id="CAD8515977.1"/>
    </source>
</evidence>
<sequence>MSRAGLIFMGTGLTLWELRNHCVADNEALDLEMEEPPKPPKRCCSNSCLFTLAKEVPGDILDQNDLPEARDKEEEDEINCRFCEPTNSCRFCFAGPERGELIAPCDCTGSQEFVHTKCLRQWQKVSMRTKGNRETNCRVCGSKYRVPARPLRSRIKLWFSFKARDRLNAYSRVWFQNLVHFLVAHNPKRLARVAMEAAKNGVEAKDVGLPDNPFVRSSSATDLALMLASTEVRIWAGREVRNGKPEIAAIRAVAWFGSMINIATKLREMGVIKG</sequence>
<dbReference type="PANTHER" id="PTHR46065">
    <property type="entry name" value="E3 UBIQUITIN-PROTEIN LIGASE MARCH 2/3 FAMILY MEMBER"/>
    <property type="match status" value="1"/>
</dbReference>
<dbReference type="AlphaFoldDB" id="A0A7S0IAJ2"/>
<keyword evidence="2" id="KW-0808">Transferase</keyword>
<dbReference type="InterPro" id="IPR013083">
    <property type="entry name" value="Znf_RING/FYVE/PHD"/>
</dbReference>
<dbReference type="SUPFAM" id="SSF57850">
    <property type="entry name" value="RING/U-box"/>
    <property type="match status" value="1"/>
</dbReference>
<proteinExistence type="predicted"/>
<evidence type="ECO:0000256" key="4">
    <source>
        <dbReference type="ARBA" id="ARBA00022723"/>
    </source>
</evidence>
<dbReference type="InterPro" id="IPR011016">
    <property type="entry name" value="Znf_RING-CH"/>
</dbReference>
<keyword evidence="7" id="KW-0862">Zinc</keyword>
<gene>
    <name evidence="11" type="ORF">MCOM1403_LOCUS3402</name>
</gene>
<evidence type="ECO:0000256" key="5">
    <source>
        <dbReference type="ARBA" id="ARBA00022771"/>
    </source>
</evidence>
<feature type="domain" description="RING-CH-type" evidence="10">
    <location>
        <begin position="81"/>
        <end position="147"/>
    </location>
</feature>
<protein>
    <recommendedName>
        <fullName evidence="10">RING-CH-type domain-containing protein</fullName>
    </recommendedName>
</protein>
<organism evidence="11">
    <name type="scientific">Micromonas pusilla</name>
    <name type="common">Picoplanktonic green alga</name>
    <name type="synonym">Chromulina pusilla</name>
    <dbReference type="NCBI Taxonomy" id="38833"/>
    <lineage>
        <taxon>Eukaryota</taxon>
        <taxon>Viridiplantae</taxon>
        <taxon>Chlorophyta</taxon>
        <taxon>Mamiellophyceae</taxon>
        <taxon>Mamiellales</taxon>
        <taxon>Mamiellaceae</taxon>
        <taxon>Micromonas</taxon>
    </lineage>
</organism>
<dbReference type="PROSITE" id="PS51292">
    <property type="entry name" value="ZF_RING_CH"/>
    <property type="match status" value="1"/>
</dbReference>
<comment type="subcellular location">
    <subcellularLocation>
        <location evidence="1">Membrane</location>
        <topology evidence="1">Multi-pass membrane protein</topology>
    </subcellularLocation>
</comment>
<dbReference type="Pfam" id="PF12906">
    <property type="entry name" value="RINGv"/>
    <property type="match status" value="1"/>
</dbReference>
<evidence type="ECO:0000256" key="9">
    <source>
        <dbReference type="ARBA" id="ARBA00023136"/>
    </source>
</evidence>
<dbReference type="SMART" id="SM00744">
    <property type="entry name" value="RINGv"/>
    <property type="match status" value="1"/>
</dbReference>
<keyword evidence="8" id="KW-1133">Transmembrane helix</keyword>
<evidence type="ECO:0000256" key="6">
    <source>
        <dbReference type="ARBA" id="ARBA00022786"/>
    </source>
</evidence>
<evidence type="ECO:0000256" key="8">
    <source>
        <dbReference type="ARBA" id="ARBA00022989"/>
    </source>
</evidence>
<keyword evidence="6" id="KW-0833">Ubl conjugation pathway</keyword>
<keyword evidence="9" id="KW-0472">Membrane</keyword>
<dbReference type="PANTHER" id="PTHR46065:SF3">
    <property type="entry name" value="FI20425P1"/>
    <property type="match status" value="1"/>
</dbReference>
<name>A0A7S0IAJ2_MICPS</name>
<evidence type="ECO:0000256" key="3">
    <source>
        <dbReference type="ARBA" id="ARBA00022692"/>
    </source>
</evidence>
<dbReference type="Gene3D" id="3.30.40.10">
    <property type="entry name" value="Zinc/RING finger domain, C3HC4 (zinc finger)"/>
    <property type="match status" value="1"/>
</dbReference>
<keyword evidence="5" id="KW-0863">Zinc-finger</keyword>
<keyword evidence="3" id="KW-0812">Transmembrane</keyword>
<evidence type="ECO:0000256" key="7">
    <source>
        <dbReference type="ARBA" id="ARBA00022833"/>
    </source>
</evidence>
<dbReference type="GO" id="GO:0008270">
    <property type="term" value="F:zinc ion binding"/>
    <property type="evidence" value="ECO:0007669"/>
    <property type="project" value="UniProtKB-KW"/>
</dbReference>